<sequence>MMDSGDLEGVNEFEGFEEYEGFDPQNITPYNYQPSLFDQLQTASILGGYGATITQNPPPAARYITSGTNPYVAFFFAVEGTAPPIISEVAAAVASKLKSALISGVGFGLPDLRRHGDSIVLSPGRQLAATTDSFGRVILIDTDKGVAIR</sequence>
<protein>
    <recommendedName>
        <fullName evidence="1">Rab3-GAP regulatory subunit N-terminal domain-containing protein</fullName>
    </recommendedName>
</protein>
<dbReference type="eggNOG" id="KOG2727">
    <property type="taxonomic scope" value="Eukaryota"/>
</dbReference>
<proteinExistence type="predicted"/>
<dbReference type="STRING" id="7739.C3Y0K6"/>
<dbReference type="Pfam" id="PF14655">
    <property type="entry name" value="RAB3GAP2_N"/>
    <property type="match status" value="2"/>
</dbReference>
<evidence type="ECO:0000259" key="1">
    <source>
        <dbReference type="Pfam" id="PF14655"/>
    </source>
</evidence>
<reference evidence="2" key="1">
    <citation type="journal article" date="2008" name="Nature">
        <title>The amphioxus genome and the evolution of the chordate karyotype.</title>
        <authorList>
            <consortium name="US DOE Joint Genome Institute (JGI-PGF)"/>
            <person name="Putnam N.H."/>
            <person name="Butts T."/>
            <person name="Ferrier D.E.K."/>
            <person name="Furlong R.F."/>
            <person name="Hellsten U."/>
            <person name="Kawashima T."/>
            <person name="Robinson-Rechavi M."/>
            <person name="Shoguchi E."/>
            <person name="Terry A."/>
            <person name="Yu J.-K."/>
            <person name="Benito-Gutierrez E.L."/>
            <person name="Dubchak I."/>
            <person name="Garcia-Fernandez J."/>
            <person name="Gibson-Brown J.J."/>
            <person name="Grigoriev I.V."/>
            <person name="Horton A.C."/>
            <person name="de Jong P.J."/>
            <person name="Jurka J."/>
            <person name="Kapitonov V.V."/>
            <person name="Kohara Y."/>
            <person name="Kuroki Y."/>
            <person name="Lindquist E."/>
            <person name="Lucas S."/>
            <person name="Osoegawa K."/>
            <person name="Pennacchio L.A."/>
            <person name="Salamov A.A."/>
            <person name="Satou Y."/>
            <person name="Sauka-Spengler T."/>
            <person name="Schmutz J."/>
            <person name="Shin-I T."/>
            <person name="Toyoda A."/>
            <person name="Bronner-Fraser M."/>
            <person name="Fujiyama A."/>
            <person name="Holland L.Z."/>
            <person name="Holland P.W.H."/>
            <person name="Satoh N."/>
            <person name="Rokhsar D.S."/>
        </authorList>
    </citation>
    <scope>NUCLEOTIDE SEQUENCE [LARGE SCALE GENOMIC DNA]</scope>
    <source>
        <strain evidence="2">S238N-H82</strain>
        <tissue evidence="2">Testes</tissue>
    </source>
</reference>
<feature type="domain" description="Rab3-GAP regulatory subunit N-terminal" evidence="1">
    <location>
        <begin position="107"/>
        <end position="149"/>
    </location>
</feature>
<dbReference type="InterPro" id="IPR032839">
    <property type="entry name" value="RAB3GAP_N"/>
</dbReference>
<dbReference type="PANTHER" id="PTHR12472:SF0">
    <property type="entry name" value="RAB3 GTPASE-ACTIVATING PROTEIN NON-CATALYTIC SUBUNIT"/>
    <property type="match status" value="1"/>
</dbReference>
<dbReference type="EMBL" id="GG666478">
    <property type="protein sequence ID" value="EEN66279.1"/>
    <property type="molecule type" value="Genomic_DNA"/>
</dbReference>
<organism>
    <name type="scientific">Branchiostoma floridae</name>
    <name type="common">Florida lancelet</name>
    <name type="synonym">Amphioxus</name>
    <dbReference type="NCBI Taxonomy" id="7739"/>
    <lineage>
        <taxon>Eukaryota</taxon>
        <taxon>Metazoa</taxon>
        <taxon>Chordata</taxon>
        <taxon>Cephalochordata</taxon>
        <taxon>Leptocardii</taxon>
        <taxon>Amphioxiformes</taxon>
        <taxon>Branchiostomatidae</taxon>
        <taxon>Branchiostoma</taxon>
    </lineage>
</organism>
<feature type="non-terminal residue" evidence="2">
    <location>
        <position position="149"/>
    </location>
</feature>
<gene>
    <name evidence="2" type="ORF">BRAFLDRAFT_92993</name>
</gene>
<dbReference type="AlphaFoldDB" id="C3Y0K6"/>
<feature type="domain" description="Rab3-GAP regulatory subunit N-terminal" evidence="1">
    <location>
        <begin position="32"/>
        <end position="104"/>
    </location>
</feature>
<dbReference type="InParanoid" id="C3Y0K6"/>
<dbReference type="InterPro" id="IPR026059">
    <property type="entry name" value="Rab3GAP2"/>
</dbReference>
<accession>C3Y0K6</accession>
<name>C3Y0K6_BRAFL</name>
<dbReference type="PANTHER" id="PTHR12472">
    <property type="entry name" value="RAB3-GAP REGULATORY DOMAIN"/>
    <property type="match status" value="1"/>
</dbReference>
<evidence type="ECO:0000313" key="2">
    <source>
        <dbReference type="EMBL" id="EEN66279.1"/>
    </source>
</evidence>